<dbReference type="AlphaFoldDB" id="A0A6A6TFT9"/>
<evidence type="ECO:0000313" key="2">
    <source>
        <dbReference type="Proteomes" id="UP000799324"/>
    </source>
</evidence>
<proteinExistence type="predicted"/>
<dbReference type="Proteomes" id="UP000799324">
    <property type="component" value="Unassembled WGS sequence"/>
</dbReference>
<dbReference type="OrthoDB" id="10621869at2759"/>
<reference evidence="1" key="1">
    <citation type="journal article" date="2020" name="Stud. Mycol.">
        <title>101 Dothideomycetes genomes: a test case for predicting lifestyles and emergence of pathogens.</title>
        <authorList>
            <person name="Haridas S."/>
            <person name="Albert R."/>
            <person name="Binder M."/>
            <person name="Bloem J."/>
            <person name="Labutti K."/>
            <person name="Salamov A."/>
            <person name="Andreopoulos B."/>
            <person name="Baker S."/>
            <person name="Barry K."/>
            <person name="Bills G."/>
            <person name="Bluhm B."/>
            <person name="Cannon C."/>
            <person name="Castanera R."/>
            <person name="Culley D."/>
            <person name="Daum C."/>
            <person name="Ezra D."/>
            <person name="Gonzalez J."/>
            <person name="Henrissat B."/>
            <person name="Kuo A."/>
            <person name="Liang C."/>
            <person name="Lipzen A."/>
            <person name="Lutzoni F."/>
            <person name="Magnuson J."/>
            <person name="Mondo S."/>
            <person name="Nolan M."/>
            <person name="Ohm R."/>
            <person name="Pangilinan J."/>
            <person name="Park H.-J."/>
            <person name="Ramirez L."/>
            <person name="Alfaro M."/>
            <person name="Sun H."/>
            <person name="Tritt A."/>
            <person name="Yoshinaga Y."/>
            <person name="Zwiers L.-H."/>
            <person name="Turgeon B."/>
            <person name="Goodwin S."/>
            <person name="Spatafora J."/>
            <person name="Crous P."/>
            <person name="Grigoriev I."/>
        </authorList>
    </citation>
    <scope>NUCLEOTIDE SEQUENCE</scope>
    <source>
        <strain evidence="1">CBS 122681</strain>
    </source>
</reference>
<evidence type="ECO:0000313" key="1">
    <source>
        <dbReference type="EMBL" id="KAF2658181.1"/>
    </source>
</evidence>
<organism evidence="1 2">
    <name type="scientific">Lophiostoma macrostomum CBS 122681</name>
    <dbReference type="NCBI Taxonomy" id="1314788"/>
    <lineage>
        <taxon>Eukaryota</taxon>
        <taxon>Fungi</taxon>
        <taxon>Dikarya</taxon>
        <taxon>Ascomycota</taxon>
        <taxon>Pezizomycotina</taxon>
        <taxon>Dothideomycetes</taxon>
        <taxon>Pleosporomycetidae</taxon>
        <taxon>Pleosporales</taxon>
        <taxon>Lophiostomataceae</taxon>
        <taxon>Lophiostoma</taxon>
    </lineage>
</organism>
<accession>A0A6A6TFT9</accession>
<gene>
    <name evidence="1" type="ORF">K491DRAFT_289357</name>
</gene>
<dbReference type="EMBL" id="MU004317">
    <property type="protein sequence ID" value="KAF2658181.1"/>
    <property type="molecule type" value="Genomic_DNA"/>
</dbReference>
<keyword evidence="2" id="KW-1185">Reference proteome</keyword>
<sequence>MALTHMPFFNSLSMPGIGMTPELTTIYTGGRAYTVYTSIIEAHLPQLLQMMTNGFLDLPMLSEILYPHLQMWGIHLGDVRNILKVLFGVFKARRMFFQGFHHTVIQHLERIFEQDLFHVAWSPLRRSRRHFLVLATLARITQSTALAHVLLEIYYRHWREILRTERAERDLYMWCVGLMELSDLISPAEVHNFLRSLASKRHKIVNAYHNSGFRDPRLDLVMDMLMQMHVAGDDGFRGRGRRRAMLGFFPAGPRARTMPPLRMPLLMPPRADALALAPAFPSPSPSMDLAMNGGFMGPPMEAEIDNLQMRQNMLEQEVDNLRQEVGVW</sequence>
<protein>
    <submittedName>
        <fullName evidence="1">Uncharacterized protein</fullName>
    </submittedName>
</protein>
<name>A0A6A6TFT9_9PLEO</name>